<dbReference type="Gene3D" id="3.30.110.60">
    <property type="entry name" value="YhbY-like"/>
    <property type="match status" value="1"/>
</dbReference>
<dbReference type="PANTHER" id="PTHR47714">
    <property type="entry name" value="CRS1/YHBY DOMAIN CONTAINING PROTEIN, EXPRESSED"/>
    <property type="match status" value="1"/>
</dbReference>
<proteinExistence type="predicted"/>
<gene>
    <name evidence="4" type="ORF">BQ4739_LOCUS1872</name>
</gene>
<dbReference type="Pfam" id="PF01985">
    <property type="entry name" value="CRS1_YhbY"/>
    <property type="match status" value="1"/>
</dbReference>
<dbReference type="GO" id="GO:0003723">
    <property type="term" value="F:RNA binding"/>
    <property type="evidence" value="ECO:0007669"/>
    <property type="project" value="UniProtKB-UniRule"/>
</dbReference>
<feature type="domain" description="CRM" evidence="3">
    <location>
        <begin position="2"/>
        <end position="103"/>
    </location>
</feature>
<evidence type="ECO:0000313" key="4">
    <source>
        <dbReference type="EMBL" id="SZX61372.1"/>
    </source>
</evidence>
<dbReference type="SMART" id="SM01103">
    <property type="entry name" value="CRS1_YhbY"/>
    <property type="match status" value="1"/>
</dbReference>
<accession>A0A383V9C1</accession>
<evidence type="ECO:0000259" key="3">
    <source>
        <dbReference type="PROSITE" id="PS51295"/>
    </source>
</evidence>
<dbReference type="SUPFAM" id="SSF75471">
    <property type="entry name" value="YhbY-like"/>
    <property type="match status" value="1"/>
</dbReference>
<organism evidence="4 5">
    <name type="scientific">Tetradesmus obliquus</name>
    <name type="common">Green alga</name>
    <name type="synonym">Acutodesmus obliquus</name>
    <dbReference type="NCBI Taxonomy" id="3088"/>
    <lineage>
        <taxon>Eukaryota</taxon>
        <taxon>Viridiplantae</taxon>
        <taxon>Chlorophyta</taxon>
        <taxon>core chlorophytes</taxon>
        <taxon>Chlorophyceae</taxon>
        <taxon>CS clade</taxon>
        <taxon>Sphaeropleales</taxon>
        <taxon>Scenedesmaceae</taxon>
        <taxon>Tetradesmus</taxon>
    </lineage>
</organism>
<dbReference type="PROSITE" id="PS51295">
    <property type="entry name" value="CRM"/>
    <property type="match status" value="1"/>
</dbReference>
<dbReference type="AlphaFoldDB" id="A0A383V9C1"/>
<dbReference type="InterPro" id="IPR001890">
    <property type="entry name" value="RNA-binding_CRM"/>
</dbReference>
<dbReference type="GO" id="GO:0009507">
    <property type="term" value="C:chloroplast"/>
    <property type="evidence" value="ECO:0007669"/>
    <property type="project" value="TreeGrafter"/>
</dbReference>
<dbReference type="InterPro" id="IPR035920">
    <property type="entry name" value="YhbY-like_sf"/>
</dbReference>
<protein>
    <recommendedName>
        <fullName evidence="3">CRM domain-containing protein</fullName>
    </recommendedName>
</protein>
<evidence type="ECO:0000256" key="2">
    <source>
        <dbReference type="PROSITE-ProRule" id="PRU00626"/>
    </source>
</evidence>
<name>A0A383V9C1_TETOB</name>
<evidence type="ECO:0000256" key="1">
    <source>
        <dbReference type="ARBA" id="ARBA00022884"/>
    </source>
</evidence>
<sequence>MPEITSKERAVLRAQSESLAKAKTLQRLIVGAQGITFNVLMAAMDVLMKHEFLRIKLGEGCGLERKQTAVMLGQLLDAAVVGQVGFTITLYRRKGLPRPDNLTKPQAAAKGA</sequence>
<keyword evidence="1 2" id="KW-0694">RNA-binding</keyword>
<reference evidence="4 5" key="1">
    <citation type="submission" date="2016-10" db="EMBL/GenBank/DDBJ databases">
        <authorList>
            <person name="Cai Z."/>
        </authorList>
    </citation>
    <scope>NUCLEOTIDE SEQUENCE [LARGE SCALE GENOMIC DNA]</scope>
</reference>
<keyword evidence="5" id="KW-1185">Reference proteome</keyword>
<evidence type="ECO:0000313" key="5">
    <source>
        <dbReference type="Proteomes" id="UP000256970"/>
    </source>
</evidence>
<dbReference type="EMBL" id="FNXT01000138">
    <property type="protein sequence ID" value="SZX61372.1"/>
    <property type="molecule type" value="Genomic_DNA"/>
</dbReference>
<dbReference type="PANTHER" id="PTHR47714:SF1">
    <property type="entry name" value="RNA-BINDING CRS1 _ YHBY (CRM) DOMAIN PROTEIN"/>
    <property type="match status" value="1"/>
</dbReference>
<dbReference type="Proteomes" id="UP000256970">
    <property type="component" value="Unassembled WGS sequence"/>
</dbReference>
<dbReference type="OrthoDB" id="539692at2759"/>